<sequence length="321" mass="37393">MVLLVLGILVLLILILKRKQKTAKKSEGNAKKRNWLLIGCLSIVIPMVIFTVFSPIFSLMDMWGLFAHASRTEIEQAVHRSYQDYGLTGQFELEKYEKNYTSVGGFIIHGTYSENIAGKTYQVKTRFKYYTRFSKSETYGKTDAEVDYKNGKKIYDVFPELAYLGIEVSPGTSEFLKTLDSSIKDPKLPDLKYQGIDFEFNNQSDNIYLYNEILEENQSKGQALQGMYPMDAQYLFQKEIFIPTFEFQYFVPKEKRDLLYDDYLKELEALMKEFFANQPLPRGLYAVKIAKYKEDKLVSDSGVYYVRIENRQVVKLLQKLE</sequence>
<gene>
    <name evidence="2" type="ORF">SK143_0186</name>
</gene>
<keyword evidence="1" id="KW-0472">Membrane</keyword>
<protein>
    <submittedName>
        <fullName evidence="2">Uncharacterized protein</fullName>
    </submittedName>
</protein>
<keyword evidence="1" id="KW-1133">Transmembrane helix</keyword>
<dbReference type="EMBL" id="JPGB01000003">
    <property type="protein sequence ID" value="KEQ51028.1"/>
    <property type="molecule type" value="Genomic_DNA"/>
</dbReference>
<dbReference type="AlphaFoldDB" id="A0A081R755"/>
<evidence type="ECO:0000313" key="3">
    <source>
        <dbReference type="Proteomes" id="UP000028098"/>
    </source>
</evidence>
<feature type="transmembrane region" description="Helical" evidence="1">
    <location>
        <begin position="34"/>
        <end position="57"/>
    </location>
</feature>
<name>A0A081R755_STROR</name>
<keyword evidence="1" id="KW-0812">Transmembrane</keyword>
<accession>A0A081R755</accession>
<dbReference type="RefSeq" id="WP_042902005.1">
    <property type="nucleotide sequence ID" value="NZ_JASHAK010000004.1"/>
</dbReference>
<evidence type="ECO:0000313" key="2">
    <source>
        <dbReference type="EMBL" id="KEQ51028.1"/>
    </source>
</evidence>
<evidence type="ECO:0000256" key="1">
    <source>
        <dbReference type="SAM" id="Phobius"/>
    </source>
</evidence>
<dbReference type="PATRIC" id="fig|1303.44.peg.156"/>
<dbReference type="Proteomes" id="UP000028098">
    <property type="component" value="Unassembled WGS sequence"/>
</dbReference>
<comment type="caution">
    <text evidence="2">The sequence shown here is derived from an EMBL/GenBank/DDBJ whole genome shotgun (WGS) entry which is preliminary data.</text>
</comment>
<reference evidence="2 3" key="1">
    <citation type="submission" date="2014-05" db="EMBL/GenBank/DDBJ databases">
        <authorList>
            <person name="Daugherty S.C."/>
            <person name="Tallon L.J."/>
            <person name="Sadzewicz L."/>
            <person name="Kilian M."/>
            <person name="Tettelin H."/>
        </authorList>
    </citation>
    <scope>NUCLEOTIDE SEQUENCE [LARGE SCALE GENOMIC DNA]</scope>
    <source>
        <strain evidence="2 3">SK143</strain>
    </source>
</reference>
<proteinExistence type="predicted"/>
<organism evidence="2 3">
    <name type="scientific">Streptococcus oralis</name>
    <dbReference type="NCBI Taxonomy" id="1303"/>
    <lineage>
        <taxon>Bacteria</taxon>
        <taxon>Bacillati</taxon>
        <taxon>Bacillota</taxon>
        <taxon>Bacilli</taxon>
        <taxon>Lactobacillales</taxon>
        <taxon>Streptococcaceae</taxon>
        <taxon>Streptococcus</taxon>
    </lineage>
</organism>